<comment type="cofactor">
    <cofactor evidence="7">
        <name>heme</name>
        <dbReference type="ChEBI" id="CHEBI:30413"/>
    </cofactor>
</comment>
<dbReference type="GO" id="GO:0016705">
    <property type="term" value="F:oxidoreductase activity, acting on paired donors, with incorporation or reduction of molecular oxygen"/>
    <property type="evidence" value="ECO:0007669"/>
    <property type="project" value="InterPro"/>
</dbReference>
<dbReference type="Gene3D" id="1.10.630.10">
    <property type="entry name" value="Cytochrome P450"/>
    <property type="match status" value="1"/>
</dbReference>
<evidence type="ECO:0000256" key="7">
    <source>
        <dbReference type="PIRSR" id="PIRSR602401-1"/>
    </source>
</evidence>
<dbReference type="Pfam" id="PF00067">
    <property type="entry name" value="p450"/>
    <property type="match status" value="1"/>
</dbReference>
<name>A0A0K6FJZ1_9AGAM</name>
<dbReference type="PANTHER" id="PTHR24291:SF50">
    <property type="entry name" value="BIFUNCTIONAL ALBAFLAVENONE MONOOXYGENASE_TERPENE SYNTHASE"/>
    <property type="match status" value="1"/>
</dbReference>
<keyword evidence="6 8" id="KW-0503">Monooxygenase</keyword>
<accession>A0A0K6FJZ1</accession>
<evidence type="ECO:0000256" key="1">
    <source>
        <dbReference type="ARBA" id="ARBA00010617"/>
    </source>
</evidence>
<evidence type="ECO:0000313" key="9">
    <source>
        <dbReference type="EMBL" id="CUA66570.1"/>
    </source>
</evidence>
<dbReference type="AlphaFoldDB" id="A0A0K6FJZ1"/>
<dbReference type="PRINTS" id="PR00385">
    <property type="entry name" value="P450"/>
</dbReference>
<dbReference type="InterPro" id="IPR036396">
    <property type="entry name" value="Cyt_P450_sf"/>
</dbReference>
<keyword evidence="10" id="KW-1185">Reference proteome</keyword>
<evidence type="ECO:0000256" key="3">
    <source>
        <dbReference type="ARBA" id="ARBA00022723"/>
    </source>
</evidence>
<protein>
    <submittedName>
        <fullName evidence="9">Uncharacterized protein</fullName>
    </submittedName>
</protein>
<reference evidence="9 10" key="1">
    <citation type="submission" date="2015-07" db="EMBL/GenBank/DDBJ databases">
        <authorList>
            <person name="Noorani M."/>
        </authorList>
    </citation>
    <scope>NUCLEOTIDE SEQUENCE [LARGE SCALE GENOMIC DNA]</scope>
    <source>
        <strain evidence="9">BBA 69670</strain>
    </source>
</reference>
<proteinExistence type="inferred from homology"/>
<dbReference type="GO" id="GO:0004497">
    <property type="term" value="F:monooxygenase activity"/>
    <property type="evidence" value="ECO:0007669"/>
    <property type="project" value="UniProtKB-KW"/>
</dbReference>
<keyword evidence="4 8" id="KW-0560">Oxidoreductase</keyword>
<dbReference type="InterPro" id="IPR050196">
    <property type="entry name" value="Cytochrome_P450_Monoox"/>
</dbReference>
<dbReference type="InterPro" id="IPR017972">
    <property type="entry name" value="Cyt_P450_CS"/>
</dbReference>
<dbReference type="Proteomes" id="UP000044841">
    <property type="component" value="Unassembled WGS sequence"/>
</dbReference>
<evidence type="ECO:0000313" key="10">
    <source>
        <dbReference type="Proteomes" id="UP000044841"/>
    </source>
</evidence>
<evidence type="ECO:0000256" key="2">
    <source>
        <dbReference type="ARBA" id="ARBA00022617"/>
    </source>
</evidence>
<dbReference type="GO" id="GO:0020037">
    <property type="term" value="F:heme binding"/>
    <property type="evidence" value="ECO:0007669"/>
    <property type="project" value="InterPro"/>
</dbReference>
<dbReference type="InterPro" id="IPR002401">
    <property type="entry name" value="Cyt_P450_E_grp-I"/>
</dbReference>
<dbReference type="PANTHER" id="PTHR24291">
    <property type="entry name" value="CYTOCHROME P450 FAMILY 4"/>
    <property type="match status" value="1"/>
</dbReference>
<sequence>MYAGLAATAAVVILSALLARLPYLWILPRPLPDIPHNPIKSLLGDVPAIAQYERDGKGAFTDFIAHLITMHGPILQILLPWRRIVIVADRVEAGRMMLSSKVVDAPGRLRTAFATALPNSQLAHPANEVWKKHRRIAGPSMSRRYLEHMSSRISLGANELVGLWRAKIGLVGNSAFDVAMDFHLTTTDNITYRVNIALGESIGAVKSAYSALPLTYSHSTNVAQLPQPEFPPLYKAAKVIAEGFKRALQSPCPGITTWLFTYTSPTWWKFYKLLTSFFSDAIARTREREAGLGRTGQGLSTNADCVLDMIVQREIQEGAEALGDKDILDELITYLFGGQDTTASVLSWLVKYLPTDPEIQRRLHDEMCAVFGADIESTEPLDFNLIDVPGRVPILEAVVAETLRCAGVASIISRELLRDEVILGRLIPKGTQLLFATGLMSKSEAEWGSDAKEWRPSRWLTSGGAFNRSAGPSIPFGMGQRSCFGQRLAVLQLKIYVATMSREFFFKPVPSEVDSWEASELILRRPKMSYVSLERWDFKSEP</sequence>
<keyword evidence="5 7" id="KW-0408">Iron</keyword>
<comment type="similarity">
    <text evidence="1 8">Belongs to the cytochrome P450 family.</text>
</comment>
<evidence type="ECO:0000256" key="6">
    <source>
        <dbReference type="ARBA" id="ARBA00023033"/>
    </source>
</evidence>
<keyword evidence="2 7" id="KW-0349">Heme</keyword>
<dbReference type="InterPro" id="IPR001128">
    <property type="entry name" value="Cyt_P450"/>
</dbReference>
<feature type="binding site" description="axial binding residue" evidence="7">
    <location>
        <position position="483"/>
    </location>
    <ligand>
        <name>heme</name>
        <dbReference type="ChEBI" id="CHEBI:30413"/>
    </ligand>
    <ligandPart>
        <name>Fe</name>
        <dbReference type="ChEBI" id="CHEBI:18248"/>
    </ligandPart>
</feature>
<evidence type="ECO:0000256" key="5">
    <source>
        <dbReference type="ARBA" id="ARBA00023004"/>
    </source>
</evidence>
<dbReference type="SUPFAM" id="SSF48264">
    <property type="entry name" value="Cytochrome P450"/>
    <property type="match status" value="1"/>
</dbReference>
<organism evidence="9 10">
    <name type="scientific">Rhizoctonia solani</name>
    <dbReference type="NCBI Taxonomy" id="456999"/>
    <lineage>
        <taxon>Eukaryota</taxon>
        <taxon>Fungi</taxon>
        <taxon>Dikarya</taxon>
        <taxon>Basidiomycota</taxon>
        <taxon>Agaricomycotina</taxon>
        <taxon>Agaricomycetes</taxon>
        <taxon>Cantharellales</taxon>
        <taxon>Ceratobasidiaceae</taxon>
        <taxon>Rhizoctonia</taxon>
    </lineage>
</organism>
<dbReference type="GO" id="GO:0005506">
    <property type="term" value="F:iron ion binding"/>
    <property type="evidence" value="ECO:0007669"/>
    <property type="project" value="InterPro"/>
</dbReference>
<dbReference type="EMBL" id="CYGV01000001">
    <property type="protein sequence ID" value="CUA66570.1"/>
    <property type="molecule type" value="Genomic_DNA"/>
</dbReference>
<gene>
    <name evidence="9" type="ORF">RSOLAG22IIIB_00010</name>
</gene>
<dbReference type="PROSITE" id="PS00086">
    <property type="entry name" value="CYTOCHROME_P450"/>
    <property type="match status" value="1"/>
</dbReference>
<evidence type="ECO:0000256" key="8">
    <source>
        <dbReference type="RuleBase" id="RU000461"/>
    </source>
</evidence>
<dbReference type="PRINTS" id="PR00463">
    <property type="entry name" value="EP450I"/>
</dbReference>
<evidence type="ECO:0000256" key="4">
    <source>
        <dbReference type="ARBA" id="ARBA00023002"/>
    </source>
</evidence>
<keyword evidence="3 7" id="KW-0479">Metal-binding</keyword>